<dbReference type="EMBL" id="CP046522">
    <property type="protein sequence ID" value="QGU94320.1"/>
    <property type="molecule type" value="Genomic_DNA"/>
</dbReference>
<keyword evidence="7" id="KW-0449">Lipoprotein</keyword>
<name>A0A6I6EQF9_9CLOT</name>
<dbReference type="InterPro" id="IPR046953">
    <property type="entry name" value="Spore_GerAC-like_C"/>
</dbReference>
<feature type="domain" description="Spore germination GerAC-like C-terminal" evidence="8">
    <location>
        <begin position="205"/>
        <end position="366"/>
    </location>
</feature>
<accession>A0A6I6EQF9</accession>
<evidence type="ECO:0000313" key="11">
    <source>
        <dbReference type="Proteomes" id="UP000422764"/>
    </source>
</evidence>
<evidence type="ECO:0000259" key="9">
    <source>
        <dbReference type="Pfam" id="PF25198"/>
    </source>
</evidence>
<protein>
    <submittedName>
        <fullName evidence="10">Ger(X)C family spore germination protein</fullName>
    </submittedName>
</protein>
<gene>
    <name evidence="10" type="ORF">GOM49_03625</name>
</gene>
<comment type="subcellular location">
    <subcellularLocation>
        <location evidence="1">Membrane</location>
        <topology evidence="1">Lipid-anchor</topology>
    </subcellularLocation>
</comment>
<dbReference type="Pfam" id="PF25198">
    <property type="entry name" value="Spore_GerAC_N"/>
    <property type="match status" value="1"/>
</dbReference>
<keyword evidence="11" id="KW-1185">Reference proteome</keyword>
<evidence type="ECO:0000256" key="5">
    <source>
        <dbReference type="ARBA" id="ARBA00023136"/>
    </source>
</evidence>
<dbReference type="InterPro" id="IPR008844">
    <property type="entry name" value="Spore_GerAC-like"/>
</dbReference>
<keyword evidence="4" id="KW-0732">Signal</keyword>
<dbReference type="PANTHER" id="PTHR35789">
    <property type="entry name" value="SPORE GERMINATION PROTEIN B3"/>
    <property type="match status" value="1"/>
</dbReference>
<dbReference type="Gene3D" id="3.30.300.210">
    <property type="entry name" value="Nutrient germinant receptor protein C, domain 3"/>
    <property type="match status" value="1"/>
</dbReference>
<evidence type="ECO:0000256" key="2">
    <source>
        <dbReference type="ARBA" id="ARBA00007886"/>
    </source>
</evidence>
<dbReference type="PROSITE" id="PS51257">
    <property type="entry name" value="PROKAR_LIPOPROTEIN"/>
    <property type="match status" value="1"/>
</dbReference>
<feature type="domain" description="Spore germination protein N-terminal" evidence="9">
    <location>
        <begin position="22"/>
        <end position="195"/>
    </location>
</feature>
<dbReference type="InterPro" id="IPR038501">
    <property type="entry name" value="Spore_GerAC_C_sf"/>
</dbReference>
<organism evidence="10 11">
    <name type="scientific">Clostridium bovifaecis</name>
    <dbReference type="NCBI Taxonomy" id="2184719"/>
    <lineage>
        <taxon>Bacteria</taxon>
        <taxon>Bacillati</taxon>
        <taxon>Bacillota</taxon>
        <taxon>Clostridia</taxon>
        <taxon>Eubacteriales</taxon>
        <taxon>Clostridiaceae</taxon>
        <taxon>Clostridium</taxon>
    </lineage>
</organism>
<evidence type="ECO:0000256" key="7">
    <source>
        <dbReference type="ARBA" id="ARBA00023288"/>
    </source>
</evidence>
<keyword evidence="5" id="KW-0472">Membrane</keyword>
<evidence type="ECO:0000256" key="6">
    <source>
        <dbReference type="ARBA" id="ARBA00023139"/>
    </source>
</evidence>
<dbReference type="GO" id="GO:0009847">
    <property type="term" value="P:spore germination"/>
    <property type="evidence" value="ECO:0007669"/>
    <property type="project" value="InterPro"/>
</dbReference>
<dbReference type="Pfam" id="PF05504">
    <property type="entry name" value="Spore_GerAC"/>
    <property type="match status" value="1"/>
</dbReference>
<keyword evidence="3" id="KW-0309">Germination</keyword>
<dbReference type="NCBIfam" id="TIGR02887">
    <property type="entry name" value="spore_ger_x_C"/>
    <property type="match status" value="1"/>
</dbReference>
<evidence type="ECO:0000256" key="4">
    <source>
        <dbReference type="ARBA" id="ARBA00022729"/>
    </source>
</evidence>
<comment type="similarity">
    <text evidence="2">Belongs to the GerABKC lipoprotein family.</text>
</comment>
<evidence type="ECO:0000259" key="8">
    <source>
        <dbReference type="Pfam" id="PF05504"/>
    </source>
</evidence>
<keyword evidence="6" id="KW-0564">Palmitate</keyword>
<evidence type="ECO:0000313" key="10">
    <source>
        <dbReference type="EMBL" id="QGU94320.1"/>
    </source>
</evidence>
<proteinExistence type="inferred from homology"/>
<evidence type="ECO:0000256" key="3">
    <source>
        <dbReference type="ARBA" id="ARBA00022544"/>
    </source>
</evidence>
<sequence>MKKKCKLVVILTISLLLTGCWDYEDINRRSITLSVGVDKIDDMLQFTGEVAKLLRNENSKMRGSKNKKAYSYISIGRNFEEARKDYDVKFPFQDFSGAMRVVVFSKDYAEGGIESYINRINYLTELRKSILIVVSREAPEELFQRKIINNIAIGYAIEDTIRQLFENGRSIYKTAQEIQKDIQNKDIGYVIPYVGMENNTINFLGLAVMDNNKMTELINRNDCNGFLYLLLKKATDNKAIYDMNNKNTVYSVKTTLQKRKIKTNYVNKKVNIDIDLNLSIQLQYQYRAELLNESIIKELEDEVAKEVKKEVLCAVNRSQGELKVDIFEFARFFKSDNPKAYKEINWREEYPNANINVNVKAKIKNINLINPNNKKKY</sequence>
<dbReference type="InterPro" id="IPR057336">
    <property type="entry name" value="GerAC_N"/>
</dbReference>
<evidence type="ECO:0000256" key="1">
    <source>
        <dbReference type="ARBA" id="ARBA00004635"/>
    </source>
</evidence>
<dbReference type="AlphaFoldDB" id="A0A6I6EQF9"/>
<dbReference type="Proteomes" id="UP000422764">
    <property type="component" value="Chromosome"/>
</dbReference>
<dbReference type="GO" id="GO:0016020">
    <property type="term" value="C:membrane"/>
    <property type="evidence" value="ECO:0007669"/>
    <property type="project" value="UniProtKB-SubCell"/>
</dbReference>
<dbReference type="PANTHER" id="PTHR35789:SF1">
    <property type="entry name" value="SPORE GERMINATION PROTEIN B3"/>
    <property type="match status" value="1"/>
</dbReference>
<reference evidence="10 11" key="1">
    <citation type="submission" date="2019-12" db="EMBL/GenBank/DDBJ databases">
        <title>Genome sequenceing of Clostridium bovifaecis.</title>
        <authorList>
            <person name="Yao Y."/>
        </authorList>
    </citation>
    <scope>NUCLEOTIDE SEQUENCE [LARGE SCALE GENOMIC DNA]</scope>
    <source>
        <strain evidence="10 11">BXX</strain>
    </source>
</reference>